<accession>A0A398DBW5</accession>
<dbReference type="OrthoDB" id="9804819at2"/>
<dbReference type="SMART" id="SM00382">
    <property type="entry name" value="AAA"/>
    <property type="match status" value="1"/>
</dbReference>
<protein>
    <submittedName>
        <fullName evidence="8">ABC transporter ATP-binding protein</fullName>
    </submittedName>
</protein>
<evidence type="ECO:0000313" key="9">
    <source>
        <dbReference type="Proteomes" id="UP000266260"/>
    </source>
</evidence>
<dbReference type="AlphaFoldDB" id="A0A398DIL0"/>
<dbReference type="Proteomes" id="UP000266489">
    <property type="component" value="Unassembled WGS sequence"/>
</dbReference>
<gene>
    <name evidence="8" type="ORF">SMC5_02030</name>
    <name evidence="7" type="ORF">SMC6_02150</name>
</gene>
<dbReference type="RefSeq" id="WP_119119386.1">
    <property type="nucleotide sequence ID" value="NZ_QXIU01000053.1"/>
</dbReference>
<evidence type="ECO:0000313" key="7">
    <source>
        <dbReference type="EMBL" id="RIE09788.1"/>
    </source>
</evidence>
<evidence type="ECO:0000256" key="1">
    <source>
        <dbReference type="ARBA" id="ARBA00005417"/>
    </source>
</evidence>
<dbReference type="GO" id="GO:0005524">
    <property type="term" value="F:ATP binding"/>
    <property type="evidence" value="ECO:0007669"/>
    <property type="project" value="UniProtKB-KW"/>
</dbReference>
<evidence type="ECO:0000256" key="2">
    <source>
        <dbReference type="ARBA" id="ARBA00022448"/>
    </source>
</evidence>
<dbReference type="InterPro" id="IPR003439">
    <property type="entry name" value="ABC_transporter-like_ATP-bd"/>
</dbReference>
<dbReference type="PANTHER" id="PTHR42711">
    <property type="entry name" value="ABC TRANSPORTER ATP-BINDING PROTEIN"/>
    <property type="match status" value="1"/>
</dbReference>
<dbReference type="PANTHER" id="PTHR42711:SF5">
    <property type="entry name" value="ABC TRANSPORTER ATP-BINDING PROTEIN NATA"/>
    <property type="match status" value="1"/>
</dbReference>
<keyword evidence="9" id="KW-1185">Reference proteome</keyword>
<dbReference type="Proteomes" id="UP000266260">
    <property type="component" value="Unassembled WGS sequence"/>
</dbReference>
<dbReference type="EMBL" id="QXIT01000040">
    <property type="protein sequence ID" value="RIE09788.1"/>
    <property type="molecule type" value="Genomic_DNA"/>
</dbReference>
<dbReference type="SUPFAM" id="SSF52540">
    <property type="entry name" value="P-loop containing nucleoside triphosphate hydrolases"/>
    <property type="match status" value="1"/>
</dbReference>
<evidence type="ECO:0000256" key="3">
    <source>
        <dbReference type="ARBA" id="ARBA00022458"/>
    </source>
</evidence>
<sequence length="312" mass="34824">MYKVSNLKKSYGKKADLVLKDISFDINEGEILGILGINGAGKTTLIKILLRALEPSGGKIEFLGNDLSKIPLSTYYKDVSAVLEGERNAYWYLTGFQNIQYFGRLKKLRDSVISEEADTLLKAFDLYDAKDQTAGKYSRGMLQKLSIIVAMLGDPKVLFLDEPTLGLDLLTKKAVMNNLKRLAEEKKNTIVLTSHELDVIDAVTDRVLVLENGGIAYVGKTSDFKQMYSENKYKLTVRGTVARGDILSDDCAVEERGATTDIILSNISNQDIDRLLMHILEKGYEIIAFSKDSNRLEDVMEAFIQRGSNRDA</sequence>
<evidence type="ECO:0000259" key="6">
    <source>
        <dbReference type="PROSITE" id="PS50893"/>
    </source>
</evidence>
<dbReference type="InterPro" id="IPR027417">
    <property type="entry name" value="P-loop_NTPase"/>
</dbReference>
<dbReference type="CDD" id="cd03230">
    <property type="entry name" value="ABC_DR_subfamily_A"/>
    <property type="match status" value="1"/>
</dbReference>
<dbReference type="GO" id="GO:0016887">
    <property type="term" value="F:ATP hydrolysis activity"/>
    <property type="evidence" value="ECO:0007669"/>
    <property type="project" value="InterPro"/>
</dbReference>
<comment type="similarity">
    <text evidence="1">Belongs to the ABC transporter superfamily.</text>
</comment>
<evidence type="ECO:0000256" key="5">
    <source>
        <dbReference type="ARBA" id="ARBA00022840"/>
    </source>
</evidence>
<evidence type="ECO:0000256" key="4">
    <source>
        <dbReference type="ARBA" id="ARBA00022741"/>
    </source>
</evidence>
<keyword evidence="2" id="KW-0813">Transport</keyword>
<proteinExistence type="inferred from homology"/>
<dbReference type="Pfam" id="PF00005">
    <property type="entry name" value="ABC_tran"/>
    <property type="match status" value="1"/>
</dbReference>
<dbReference type="Gene3D" id="3.40.50.300">
    <property type="entry name" value="P-loop containing nucleotide triphosphate hydrolases"/>
    <property type="match status" value="1"/>
</dbReference>
<evidence type="ECO:0000313" key="10">
    <source>
        <dbReference type="Proteomes" id="UP000266489"/>
    </source>
</evidence>
<keyword evidence="4" id="KW-0547">Nucleotide-binding</keyword>
<dbReference type="InterPro" id="IPR050763">
    <property type="entry name" value="ABC_transporter_ATP-binding"/>
</dbReference>
<dbReference type="PROSITE" id="PS50893">
    <property type="entry name" value="ABC_TRANSPORTER_2"/>
    <property type="match status" value="1"/>
</dbReference>
<accession>A0A398DIL0</accession>
<evidence type="ECO:0000313" key="8">
    <source>
        <dbReference type="EMBL" id="RIE14263.1"/>
    </source>
</evidence>
<organism evidence="8 10">
    <name type="scientific">Candidatus Cryosericum odellii</name>
    <dbReference type="NCBI Taxonomy" id="2290917"/>
    <lineage>
        <taxon>Bacteria</taxon>
        <taxon>Pseudomonadati</taxon>
        <taxon>Caldisericota/Cryosericota group</taxon>
        <taxon>Candidatus Cryosericota</taxon>
        <taxon>Candidatus Cryosericia</taxon>
        <taxon>Candidatus Cryosericales</taxon>
        <taxon>Candidatus Cryosericaceae</taxon>
        <taxon>Candidatus Cryosericum</taxon>
    </lineage>
</organism>
<dbReference type="EMBL" id="QXIU01000053">
    <property type="protein sequence ID" value="RIE14263.1"/>
    <property type="molecule type" value="Genomic_DNA"/>
</dbReference>
<name>A0A398DIL0_9BACT</name>
<keyword evidence="5 8" id="KW-0067">ATP-binding</keyword>
<reference evidence="9 10" key="1">
    <citation type="submission" date="2018-09" db="EMBL/GenBank/DDBJ databases">
        <title>Discovery and Ecogenomic Context for Candidatus Cryosericales, a Global Caldiserica Order Active in Thawing Permafrost.</title>
        <authorList>
            <person name="Martinez M.A."/>
            <person name="Woodcroft B.J."/>
            <person name="Ignacio Espinoza J.C."/>
            <person name="Zayed A."/>
            <person name="Singleton C.M."/>
            <person name="Boyd J."/>
            <person name="Li Y.-F."/>
            <person name="Purvine S."/>
            <person name="Maughan H."/>
            <person name="Hodgkins S.B."/>
            <person name="Anderson D."/>
            <person name="Sederholm M."/>
            <person name="Temperton B."/>
            <person name="Saleska S.R."/>
            <person name="Tyson G.W."/>
            <person name="Rich V.I."/>
        </authorList>
    </citation>
    <scope>NUCLEOTIDE SEQUENCE [LARGE SCALE GENOMIC DNA]</scope>
    <source>
        <strain evidence="8 10">SMC5</strain>
        <strain evidence="7 9">SMC6</strain>
    </source>
</reference>
<feature type="domain" description="ABC transporter" evidence="6">
    <location>
        <begin position="2"/>
        <end position="237"/>
    </location>
</feature>
<dbReference type="InterPro" id="IPR003593">
    <property type="entry name" value="AAA+_ATPase"/>
</dbReference>
<comment type="caution">
    <text evidence="8">The sequence shown here is derived from an EMBL/GenBank/DDBJ whole genome shotgun (WGS) entry which is preliminary data.</text>
</comment>
<keyword evidence="3" id="KW-0536">Nodulation</keyword>